<feature type="binding site" evidence="8">
    <location>
        <position position="66"/>
    </location>
    <ligand>
        <name>Zn(2+)</name>
        <dbReference type="ChEBI" id="CHEBI:29105"/>
        <note>catalytic</note>
    </ligand>
</feature>
<keyword evidence="4 8" id="KW-0479">Metal-binding</keyword>
<dbReference type="HAMAP" id="MF_00972">
    <property type="entry name" value="tRNA_aden_deaminase"/>
    <property type="match status" value="1"/>
</dbReference>
<keyword evidence="3 8" id="KW-0819">tRNA processing</keyword>
<comment type="similarity">
    <text evidence="1">Belongs to the cytidine and deoxycytidylate deaminase family. ADAT2 subfamily.</text>
</comment>
<evidence type="ECO:0000256" key="7">
    <source>
        <dbReference type="ARBA" id="ARBA00048045"/>
    </source>
</evidence>
<dbReference type="EC" id="3.5.4.33" evidence="8"/>
<accession>A0ABM8R2A4</accession>
<feature type="binding site" evidence="8">
    <location>
        <position position="99"/>
    </location>
    <ligand>
        <name>Zn(2+)</name>
        <dbReference type="ChEBI" id="CHEBI:29105"/>
        <note>catalytic</note>
    </ligand>
</feature>
<dbReference type="InterPro" id="IPR016192">
    <property type="entry name" value="APOBEC/CMP_deaminase_Zn-bd"/>
</dbReference>
<dbReference type="NCBIfam" id="NF008113">
    <property type="entry name" value="PRK10860.1"/>
    <property type="match status" value="1"/>
</dbReference>
<evidence type="ECO:0000259" key="9">
    <source>
        <dbReference type="PROSITE" id="PS51747"/>
    </source>
</evidence>
<evidence type="ECO:0000256" key="6">
    <source>
        <dbReference type="ARBA" id="ARBA00022833"/>
    </source>
</evidence>
<evidence type="ECO:0000313" key="10">
    <source>
        <dbReference type="EMBL" id="CAE6729033.1"/>
    </source>
</evidence>
<evidence type="ECO:0000256" key="1">
    <source>
        <dbReference type="ARBA" id="ARBA00010669"/>
    </source>
</evidence>
<dbReference type="RefSeq" id="WP_246507520.1">
    <property type="nucleotide sequence ID" value="NZ_CAJNBJ010000002.1"/>
</dbReference>
<evidence type="ECO:0000313" key="11">
    <source>
        <dbReference type="Proteomes" id="UP000675880"/>
    </source>
</evidence>
<dbReference type="SUPFAM" id="SSF53927">
    <property type="entry name" value="Cytidine deaminase-like"/>
    <property type="match status" value="1"/>
</dbReference>
<evidence type="ECO:0000256" key="8">
    <source>
        <dbReference type="HAMAP-Rule" id="MF_00972"/>
    </source>
</evidence>
<dbReference type="PROSITE" id="PS51747">
    <property type="entry name" value="CYT_DCMP_DEAMINASES_2"/>
    <property type="match status" value="1"/>
</dbReference>
<dbReference type="InterPro" id="IPR028883">
    <property type="entry name" value="tRNA_aden_deaminase"/>
</dbReference>
<evidence type="ECO:0000256" key="4">
    <source>
        <dbReference type="ARBA" id="ARBA00022723"/>
    </source>
</evidence>
<comment type="catalytic activity">
    <reaction evidence="7 8">
        <text>adenosine(34) in tRNA + H2O + H(+) = inosine(34) in tRNA + NH4(+)</text>
        <dbReference type="Rhea" id="RHEA:43168"/>
        <dbReference type="Rhea" id="RHEA-COMP:10373"/>
        <dbReference type="Rhea" id="RHEA-COMP:10374"/>
        <dbReference type="ChEBI" id="CHEBI:15377"/>
        <dbReference type="ChEBI" id="CHEBI:15378"/>
        <dbReference type="ChEBI" id="CHEBI:28938"/>
        <dbReference type="ChEBI" id="CHEBI:74411"/>
        <dbReference type="ChEBI" id="CHEBI:82852"/>
        <dbReference type="EC" id="3.5.4.33"/>
    </reaction>
</comment>
<feature type="binding site" evidence="8">
    <location>
        <position position="96"/>
    </location>
    <ligand>
        <name>Zn(2+)</name>
        <dbReference type="ChEBI" id="CHEBI:29105"/>
        <note>catalytic</note>
    </ligand>
</feature>
<dbReference type="Gene3D" id="3.40.140.10">
    <property type="entry name" value="Cytidine Deaminase, domain 2"/>
    <property type="match status" value="1"/>
</dbReference>
<evidence type="ECO:0000256" key="5">
    <source>
        <dbReference type="ARBA" id="ARBA00022801"/>
    </source>
</evidence>
<dbReference type="PANTHER" id="PTHR11079:SF202">
    <property type="entry name" value="TRNA-SPECIFIC ADENOSINE DEAMINASE"/>
    <property type="match status" value="1"/>
</dbReference>
<dbReference type="PANTHER" id="PTHR11079">
    <property type="entry name" value="CYTOSINE DEAMINASE FAMILY MEMBER"/>
    <property type="match status" value="1"/>
</dbReference>
<dbReference type="InterPro" id="IPR016193">
    <property type="entry name" value="Cytidine_deaminase-like"/>
</dbReference>
<feature type="domain" description="CMP/dCMP-type deaminase" evidence="9">
    <location>
        <begin position="15"/>
        <end position="142"/>
    </location>
</feature>
<dbReference type="InterPro" id="IPR058535">
    <property type="entry name" value="MafB19-deam"/>
</dbReference>
<keyword evidence="5 8" id="KW-0378">Hydrolase</keyword>
<reference evidence="10 11" key="1">
    <citation type="submission" date="2021-02" db="EMBL/GenBank/DDBJ databases">
        <authorList>
            <person name="Han P."/>
        </authorList>
    </citation>
    <scope>NUCLEOTIDE SEQUENCE [LARGE SCALE GENOMIC DNA]</scope>
    <source>
        <strain evidence="10">Candidatus Nitrospira sp. ZN2</strain>
    </source>
</reference>
<comment type="cofactor">
    <cofactor evidence="8">
        <name>Zn(2+)</name>
        <dbReference type="ChEBI" id="CHEBI:29105"/>
    </cofactor>
    <text evidence="8">Binds 1 zinc ion per subunit.</text>
</comment>
<name>A0ABM8R2A4_9BACT</name>
<comment type="subunit">
    <text evidence="2 8">Homodimer.</text>
</comment>
<dbReference type="PROSITE" id="PS00903">
    <property type="entry name" value="CYT_DCMP_DEAMINASES_1"/>
    <property type="match status" value="1"/>
</dbReference>
<dbReference type="CDD" id="cd01285">
    <property type="entry name" value="nucleoside_deaminase"/>
    <property type="match status" value="1"/>
</dbReference>
<proteinExistence type="inferred from homology"/>
<dbReference type="EMBL" id="CAJNBJ010000002">
    <property type="protein sequence ID" value="CAE6729033.1"/>
    <property type="molecule type" value="Genomic_DNA"/>
</dbReference>
<gene>
    <name evidence="8 10" type="primary">tadA</name>
    <name evidence="10" type="ORF">NSPZN2_100259</name>
</gene>
<dbReference type="Pfam" id="PF14437">
    <property type="entry name" value="MafB19-deam"/>
    <property type="match status" value="1"/>
</dbReference>
<sequence length="171" mass="18710">MPSTDPDHAMPLNEDLDRHFMQQALALAREAPLIGEVPIAALLVREGLVIAGAHNLRETEQDPTAHAELLVIREAAKQTKSWRLTESTLYVTLEPCTMCIGAIVLARIPRLVFGALDPKAGACGSIMDIPPEPRLNHRVDVIGGLCAEESQALLQDFFRALRKDSAQRRSG</sequence>
<evidence type="ECO:0000256" key="3">
    <source>
        <dbReference type="ARBA" id="ARBA00022694"/>
    </source>
</evidence>
<evidence type="ECO:0000256" key="2">
    <source>
        <dbReference type="ARBA" id="ARBA00011738"/>
    </source>
</evidence>
<protein>
    <recommendedName>
        <fullName evidence="8">tRNA-specific adenosine deaminase</fullName>
        <ecNumber evidence="8">3.5.4.33</ecNumber>
    </recommendedName>
</protein>
<keyword evidence="11" id="KW-1185">Reference proteome</keyword>
<dbReference type="InterPro" id="IPR002125">
    <property type="entry name" value="CMP_dCMP_dom"/>
</dbReference>
<feature type="active site" description="Proton donor" evidence="8">
    <location>
        <position position="68"/>
    </location>
</feature>
<organism evidence="10 11">
    <name type="scientific">Nitrospira defluvii</name>
    <dbReference type="NCBI Taxonomy" id="330214"/>
    <lineage>
        <taxon>Bacteria</taxon>
        <taxon>Pseudomonadati</taxon>
        <taxon>Nitrospirota</taxon>
        <taxon>Nitrospiria</taxon>
        <taxon>Nitrospirales</taxon>
        <taxon>Nitrospiraceae</taxon>
        <taxon>Nitrospira</taxon>
    </lineage>
</organism>
<comment type="caution">
    <text evidence="10">The sequence shown here is derived from an EMBL/GenBank/DDBJ whole genome shotgun (WGS) entry which is preliminary data.</text>
</comment>
<dbReference type="GO" id="GO:0052717">
    <property type="term" value="F:tRNA-specific adenosine-34 deaminase activity"/>
    <property type="evidence" value="ECO:0007669"/>
    <property type="project" value="UniProtKB-EC"/>
</dbReference>
<dbReference type="Proteomes" id="UP000675880">
    <property type="component" value="Unassembled WGS sequence"/>
</dbReference>
<comment type="function">
    <text evidence="8">Catalyzes the deamination of adenosine to inosine at the wobble position 34 of tRNA(Arg2).</text>
</comment>
<keyword evidence="6 8" id="KW-0862">Zinc</keyword>